<accession>A0A0G0Q7I2</accession>
<dbReference type="GO" id="GO:0046872">
    <property type="term" value="F:metal ion binding"/>
    <property type="evidence" value="ECO:0007669"/>
    <property type="project" value="UniProtKB-KW"/>
</dbReference>
<dbReference type="HAMAP" id="MF_00163">
    <property type="entry name" value="Pep_deformylase"/>
    <property type="match status" value="1"/>
</dbReference>
<protein>
    <recommendedName>
        <fullName evidence="2">Peptide deformylase</fullName>
        <shortName evidence="2">PDF</shortName>
        <ecNumber evidence="2">3.5.1.88</ecNumber>
    </recommendedName>
    <alternativeName>
        <fullName evidence="2">Polypeptide deformylase</fullName>
    </alternativeName>
</protein>
<dbReference type="PIRSF" id="PIRSF004749">
    <property type="entry name" value="Pep_def"/>
    <property type="match status" value="1"/>
</dbReference>
<dbReference type="AlphaFoldDB" id="A0A0G0Q7I2"/>
<feature type="binding site" evidence="2">
    <location>
        <position position="144"/>
    </location>
    <ligand>
        <name>Fe cation</name>
        <dbReference type="ChEBI" id="CHEBI:24875"/>
    </ligand>
</feature>
<keyword evidence="2" id="KW-0648">Protein biosynthesis</keyword>
<dbReference type="CDD" id="cd00487">
    <property type="entry name" value="Pep_deformylase"/>
    <property type="match status" value="1"/>
</dbReference>
<comment type="cofactor">
    <cofactor evidence="2">
        <name>Fe(2+)</name>
        <dbReference type="ChEBI" id="CHEBI:29033"/>
    </cofactor>
    <text evidence="2">Binds 1 Fe(2+) ion.</text>
</comment>
<dbReference type="Pfam" id="PF01327">
    <property type="entry name" value="Pep_deformylase"/>
    <property type="match status" value="1"/>
</dbReference>
<dbReference type="EMBL" id="LBXN01000019">
    <property type="protein sequence ID" value="KKR33286.1"/>
    <property type="molecule type" value="Genomic_DNA"/>
</dbReference>
<comment type="similarity">
    <text evidence="1 2">Belongs to the polypeptide deformylase family.</text>
</comment>
<dbReference type="InterPro" id="IPR036821">
    <property type="entry name" value="Peptide_deformylase_sf"/>
</dbReference>
<dbReference type="GO" id="GO:0042586">
    <property type="term" value="F:peptide deformylase activity"/>
    <property type="evidence" value="ECO:0007669"/>
    <property type="project" value="UniProtKB-UniRule"/>
</dbReference>
<dbReference type="NCBIfam" id="NF001159">
    <property type="entry name" value="PRK00150.1-3"/>
    <property type="match status" value="1"/>
</dbReference>
<dbReference type="PRINTS" id="PR01576">
    <property type="entry name" value="PDEFORMYLASE"/>
</dbReference>
<name>A0A0G0Q7I2_9BACT</name>
<sequence>MTLLSIAQLGQKVLREKAKSVENVEEIQTLIDDMLATLKDFNGVGLAAPQVYKSLRLFIVASHPNPRYLDAPKMRPTPMINPKIIDLSGKIIKDWEGCLSIPGVRARVPRYTRVKIKYTDKKGKIKTGIYEDFIAKIVQHEYDHLEGLVFLDRVESSKDIITEKEFQRIVIKASKKQRHKASKEEDAGTTGS</sequence>
<proteinExistence type="inferred from homology"/>
<dbReference type="Gene3D" id="3.90.45.10">
    <property type="entry name" value="Peptide deformylase"/>
    <property type="match status" value="1"/>
</dbReference>
<dbReference type="GO" id="GO:0006412">
    <property type="term" value="P:translation"/>
    <property type="evidence" value="ECO:0007669"/>
    <property type="project" value="UniProtKB-UniRule"/>
</dbReference>
<keyword evidence="2" id="KW-0378">Hydrolase</keyword>
<evidence type="ECO:0000256" key="1">
    <source>
        <dbReference type="ARBA" id="ARBA00010759"/>
    </source>
</evidence>
<dbReference type="EC" id="3.5.1.88" evidence="2"/>
<feature type="binding site" evidence="2">
    <location>
        <position position="140"/>
    </location>
    <ligand>
        <name>Fe cation</name>
        <dbReference type="ChEBI" id="CHEBI:24875"/>
    </ligand>
</feature>
<dbReference type="Proteomes" id="UP000034539">
    <property type="component" value="Unassembled WGS sequence"/>
</dbReference>
<evidence type="ECO:0000313" key="3">
    <source>
        <dbReference type="EMBL" id="KKR33286.1"/>
    </source>
</evidence>
<comment type="function">
    <text evidence="2">Removes the formyl group from the N-terminal Met of newly synthesized proteins. Requires at least a dipeptide for an efficient rate of reaction. N-terminal L-methionine is a prerequisite for activity but the enzyme has broad specificity at other positions.</text>
</comment>
<keyword evidence="2" id="KW-0408">Iron</keyword>
<dbReference type="PANTHER" id="PTHR10458:SF22">
    <property type="entry name" value="PEPTIDE DEFORMYLASE"/>
    <property type="match status" value="1"/>
</dbReference>
<feature type="binding site" evidence="2">
    <location>
        <position position="98"/>
    </location>
    <ligand>
        <name>Fe cation</name>
        <dbReference type="ChEBI" id="CHEBI:24875"/>
    </ligand>
</feature>
<dbReference type="PATRIC" id="fig|1618450.3.peg.508"/>
<evidence type="ECO:0000256" key="2">
    <source>
        <dbReference type="HAMAP-Rule" id="MF_00163"/>
    </source>
</evidence>
<organism evidence="3 4">
    <name type="scientific">Candidatus Gottesmanbacteria bacterium GW2011_GWC2_39_8</name>
    <dbReference type="NCBI Taxonomy" id="1618450"/>
    <lineage>
        <taxon>Bacteria</taxon>
        <taxon>Candidatus Gottesmaniibacteriota</taxon>
    </lineage>
</organism>
<dbReference type="PANTHER" id="PTHR10458">
    <property type="entry name" value="PEPTIDE DEFORMYLASE"/>
    <property type="match status" value="1"/>
</dbReference>
<keyword evidence="2" id="KW-0479">Metal-binding</keyword>
<comment type="caution">
    <text evidence="3">The sequence shown here is derived from an EMBL/GenBank/DDBJ whole genome shotgun (WGS) entry which is preliminary data.</text>
</comment>
<dbReference type="SUPFAM" id="SSF56420">
    <property type="entry name" value="Peptide deformylase"/>
    <property type="match status" value="1"/>
</dbReference>
<dbReference type="NCBIfam" id="TIGR00079">
    <property type="entry name" value="pept_deformyl"/>
    <property type="match status" value="1"/>
</dbReference>
<reference evidence="3 4" key="1">
    <citation type="journal article" date="2015" name="Nature">
        <title>rRNA introns, odd ribosomes, and small enigmatic genomes across a large radiation of phyla.</title>
        <authorList>
            <person name="Brown C.T."/>
            <person name="Hug L.A."/>
            <person name="Thomas B.C."/>
            <person name="Sharon I."/>
            <person name="Castelle C.J."/>
            <person name="Singh A."/>
            <person name="Wilkins M.J."/>
            <person name="Williams K.H."/>
            <person name="Banfield J.F."/>
        </authorList>
    </citation>
    <scope>NUCLEOTIDE SEQUENCE [LARGE SCALE GENOMIC DNA]</scope>
</reference>
<dbReference type="InterPro" id="IPR023635">
    <property type="entry name" value="Peptide_deformylase"/>
</dbReference>
<gene>
    <name evidence="2" type="primary">def</name>
    <name evidence="3" type="ORF">UT63_C0019G0008</name>
</gene>
<comment type="catalytic activity">
    <reaction evidence="2">
        <text>N-terminal N-formyl-L-methionyl-[peptide] + H2O = N-terminal L-methionyl-[peptide] + formate</text>
        <dbReference type="Rhea" id="RHEA:24420"/>
        <dbReference type="Rhea" id="RHEA-COMP:10639"/>
        <dbReference type="Rhea" id="RHEA-COMP:10640"/>
        <dbReference type="ChEBI" id="CHEBI:15377"/>
        <dbReference type="ChEBI" id="CHEBI:15740"/>
        <dbReference type="ChEBI" id="CHEBI:49298"/>
        <dbReference type="ChEBI" id="CHEBI:64731"/>
        <dbReference type="EC" id="3.5.1.88"/>
    </reaction>
</comment>
<evidence type="ECO:0000313" key="4">
    <source>
        <dbReference type="Proteomes" id="UP000034539"/>
    </source>
</evidence>
<feature type="active site" evidence="2">
    <location>
        <position position="141"/>
    </location>
</feature>